<comment type="pathway">
    <text evidence="3">Glycan metabolism; cellulose degradation.</text>
</comment>
<evidence type="ECO:0000256" key="9">
    <source>
        <dbReference type="ARBA" id="ARBA00023001"/>
    </source>
</evidence>
<keyword evidence="11" id="KW-0119">Carbohydrate metabolism</keyword>
<keyword evidence="12" id="KW-0326">Glycosidase</keyword>
<evidence type="ECO:0000256" key="14">
    <source>
        <dbReference type="ARBA" id="ARBA00070030"/>
    </source>
</evidence>
<organism evidence="19 20">
    <name type="scientific">Verticillium longisporum</name>
    <name type="common">Verticillium dahliae var. longisporum</name>
    <dbReference type="NCBI Taxonomy" id="100787"/>
    <lineage>
        <taxon>Eukaryota</taxon>
        <taxon>Fungi</taxon>
        <taxon>Dikarya</taxon>
        <taxon>Ascomycota</taxon>
        <taxon>Pezizomycotina</taxon>
        <taxon>Sordariomycetes</taxon>
        <taxon>Hypocreomycetidae</taxon>
        <taxon>Glomerellales</taxon>
        <taxon>Plectosphaerellaceae</taxon>
        <taxon>Verticillium</taxon>
    </lineage>
</organism>
<dbReference type="PANTHER" id="PTHR42715">
    <property type="entry name" value="BETA-GLUCOSIDASE"/>
    <property type="match status" value="1"/>
</dbReference>
<dbReference type="AlphaFoldDB" id="A0A8I2ZL41"/>
<dbReference type="GO" id="GO:0005576">
    <property type="term" value="C:extracellular region"/>
    <property type="evidence" value="ECO:0007669"/>
    <property type="project" value="UniProtKB-SubCell"/>
</dbReference>
<evidence type="ECO:0000256" key="11">
    <source>
        <dbReference type="ARBA" id="ARBA00023277"/>
    </source>
</evidence>
<evidence type="ECO:0000256" key="16">
    <source>
        <dbReference type="ARBA" id="ARBA00083231"/>
    </source>
</evidence>
<dbReference type="InterPro" id="IPR001764">
    <property type="entry name" value="Glyco_hydro_3_N"/>
</dbReference>
<evidence type="ECO:0000256" key="7">
    <source>
        <dbReference type="ARBA" id="ARBA00022729"/>
    </source>
</evidence>
<evidence type="ECO:0000259" key="18">
    <source>
        <dbReference type="SMART" id="SM01217"/>
    </source>
</evidence>
<dbReference type="Pfam" id="PF14310">
    <property type="entry name" value="Fn3-like"/>
    <property type="match status" value="1"/>
</dbReference>
<keyword evidence="10" id="KW-0325">Glycoprotein</keyword>
<evidence type="ECO:0000256" key="4">
    <source>
        <dbReference type="ARBA" id="ARBA00005336"/>
    </source>
</evidence>
<evidence type="ECO:0000256" key="6">
    <source>
        <dbReference type="ARBA" id="ARBA00022525"/>
    </source>
</evidence>
<proteinExistence type="inferred from homology"/>
<dbReference type="Pfam" id="PF01915">
    <property type="entry name" value="Glyco_hydro_3_C"/>
    <property type="match status" value="1"/>
</dbReference>
<dbReference type="SMART" id="SM01217">
    <property type="entry name" value="Fn3_like"/>
    <property type="match status" value="1"/>
</dbReference>
<evidence type="ECO:0000256" key="2">
    <source>
        <dbReference type="ARBA" id="ARBA00004613"/>
    </source>
</evidence>
<keyword evidence="13" id="KW-0624">Polysaccharide degradation</keyword>
<dbReference type="FunFam" id="3.20.20.300:FF:000002">
    <property type="entry name" value="Probable beta-glucosidase"/>
    <property type="match status" value="1"/>
</dbReference>
<evidence type="ECO:0000313" key="19">
    <source>
        <dbReference type="EMBL" id="KAG7134005.1"/>
    </source>
</evidence>
<evidence type="ECO:0000256" key="15">
    <source>
        <dbReference type="ARBA" id="ARBA00078013"/>
    </source>
</evidence>
<keyword evidence="9" id="KW-0136">Cellulose degradation</keyword>
<evidence type="ECO:0000256" key="1">
    <source>
        <dbReference type="ARBA" id="ARBA00000448"/>
    </source>
</evidence>
<evidence type="ECO:0000256" key="17">
    <source>
        <dbReference type="ARBA" id="ARBA00083611"/>
    </source>
</evidence>
<keyword evidence="6" id="KW-0964">Secreted</keyword>
<comment type="subcellular location">
    <subcellularLocation>
        <location evidence="2">Secreted</location>
    </subcellularLocation>
</comment>
<evidence type="ECO:0000256" key="10">
    <source>
        <dbReference type="ARBA" id="ARBA00023180"/>
    </source>
</evidence>
<dbReference type="Pfam" id="PF00933">
    <property type="entry name" value="Glyco_hydro_3"/>
    <property type="match status" value="1"/>
</dbReference>
<evidence type="ECO:0000256" key="3">
    <source>
        <dbReference type="ARBA" id="ARBA00004987"/>
    </source>
</evidence>
<dbReference type="GO" id="GO:0008422">
    <property type="term" value="F:beta-glucosidase activity"/>
    <property type="evidence" value="ECO:0007669"/>
    <property type="project" value="UniProtKB-EC"/>
</dbReference>
<gene>
    <name evidence="19" type="ORF">HYQ45_007972</name>
</gene>
<comment type="caution">
    <text evidence="19">The sequence shown here is derived from an EMBL/GenBank/DDBJ whole genome shotgun (WGS) entry which is preliminary data.</text>
</comment>
<dbReference type="EC" id="3.2.1.21" evidence="5"/>
<evidence type="ECO:0000313" key="20">
    <source>
        <dbReference type="Proteomes" id="UP000689129"/>
    </source>
</evidence>
<dbReference type="OrthoDB" id="416222at2759"/>
<dbReference type="InterPro" id="IPR026891">
    <property type="entry name" value="Fn3-like"/>
</dbReference>
<dbReference type="GO" id="GO:0030245">
    <property type="term" value="P:cellulose catabolic process"/>
    <property type="evidence" value="ECO:0007669"/>
    <property type="project" value="UniProtKB-KW"/>
</dbReference>
<dbReference type="InterPro" id="IPR002772">
    <property type="entry name" value="Glyco_hydro_3_C"/>
</dbReference>
<reference evidence="19" key="1">
    <citation type="journal article" date="2021" name="Mol. Plant Pathol.">
        <title>A 20-kb lineage-specific genomic region tames virulence in pathogenic amphidiploid Verticillium longisporum.</title>
        <authorList>
            <person name="Harting R."/>
            <person name="Starke J."/>
            <person name="Kusch H."/>
            <person name="Poggeler S."/>
            <person name="Maurus I."/>
            <person name="Schluter R."/>
            <person name="Landesfeind M."/>
            <person name="Bulla I."/>
            <person name="Nowrousian M."/>
            <person name="de Jonge R."/>
            <person name="Stahlhut G."/>
            <person name="Hoff K.J."/>
            <person name="Asshauer K.P."/>
            <person name="Thurmer A."/>
            <person name="Stanke M."/>
            <person name="Daniel R."/>
            <person name="Morgenstern B."/>
            <person name="Thomma B.P.H.J."/>
            <person name="Kronstad J.W."/>
            <person name="Braus-Stromeyer S.A."/>
            <person name="Braus G.H."/>
        </authorList>
    </citation>
    <scope>NUCLEOTIDE SEQUENCE</scope>
    <source>
        <strain evidence="19">Vl32</strain>
    </source>
</reference>
<accession>A0A8I2ZL41</accession>
<keyword evidence="7" id="KW-0732">Signal</keyword>
<evidence type="ECO:0000256" key="8">
    <source>
        <dbReference type="ARBA" id="ARBA00022801"/>
    </source>
</evidence>
<dbReference type="FunFam" id="2.60.40.10:FF:000757">
    <property type="entry name" value="Beta-glucosidase G"/>
    <property type="match status" value="1"/>
</dbReference>
<evidence type="ECO:0000256" key="12">
    <source>
        <dbReference type="ARBA" id="ARBA00023295"/>
    </source>
</evidence>
<protein>
    <recommendedName>
        <fullName evidence="14">Beta-glucosidase cel3A</fullName>
        <ecNumber evidence="5">3.2.1.21</ecNumber>
    </recommendedName>
    <alternativeName>
        <fullName evidence="15">Beta-D-glucoside glucohydrolase cel3A</fullName>
    </alternativeName>
    <alternativeName>
        <fullName evidence="17">Cellobiase cel3A</fullName>
    </alternativeName>
    <alternativeName>
        <fullName evidence="16">Gentiobiase cel3A</fullName>
    </alternativeName>
</protein>
<name>A0A8I2ZL41_VERLO</name>
<dbReference type="EMBL" id="JAEMWZ010000148">
    <property type="protein sequence ID" value="KAG7134005.1"/>
    <property type="molecule type" value="Genomic_DNA"/>
</dbReference>
<comment type="catalytic activity">
    <reaction evidence="1">
        <text>Hydrolysis of terminal, non-reducing beta-D-glucosyl residues with release of beta-D-glucose.</text>
        <dbReference type="EC" id="3.2.1.21"/>
    </reaction>
</comment>
<evidence type="ECO:0000256" key="5">
    <source>
        <dbReference type="ARBA" id="ARBA00012744"/>
    </source>
</evidence>
<dbReference type="InterPro" id="IPR050288">
    <property type="entry name" value="Cellulose_deg_GH3"/>
</dbReference>
<comment type="similarity">
    <text evidence="4">Belongs to the glycosyl hydrolase 3 family.</text>
</comment>
<keyword evidence="8" id="KW-0378">Hydrolase</keyword>
<dbReference type="Proteomes" id="UP000689129">
    <property type="component" value="Unassembled WGS sequence"/>
</dbReference>
<feature type="domain" description="Fibronectin type III-like" evidence="18">
    <location>
        <begin position="706"/>
        <end position="775"/>
    </location>
</feature>
<sequence>MAQDEPIVDDSFFFGQAPAVYPTPELSSDGPWSDALAKAKSLINQMTLEEKANLTAGTTSNTGCSGWIPGIPRLGFPGMCLVDSGNSVRGTDYVSAFPPGIHVGASWNKELAHRRAYHMGREAKIKGVSVLLGPSIGPIGRVVSAGRNWEAFSVDPYLSGRLVHETVEGIQENGVITSTKHFIAQEQETHRLSTRDDGPFQEAISSNVDDRTMHELYLWPFYDAVHAGTGNIMCSYNRLNNSYACQNSKSQNGLLKEELGFQGWIVSDWGAMKGGVASALSGLDVAMPNGAGKFGSSLVEAVSNGSLPEAQIDNMVTRLIASWFHLKQDAADFPKPGNGMAQRLWEPHPIVDARTKCSRPTLFDGAVEGHVLVKNEKNALPLRSENMKLISLFGYSARAPSSNTPVPAANGTRFASWEMGIQSANITEVDLGWFGNLDLPTSDIAINGTLISAGGSAAPSWSLISAPYDALVARAYEDGTALYHDFESGDPSINPNSNACIVIGNVWATEGYDRPSLRDQYTDKLILNVANKCANTIVVFHNAGPRLVDSFIEHPNVTAVIFAHLPGQDSGRALISLLYGQENFSGRLPYTVARNESDYGHLLKPDYTSRDVPSRFQTYPQSNFVEGTFVDYRVFDSQKVDPRFEFGFGLSYTSFSYSFLKISKTNGNFGAYPTGPIIEGGHKDLWDELVVVEADVTNNGKVDGKEVAQLYLSIPGDEHTPLKQLRGFEKQLIKAGETATVKFPLRRRDLSVWNVEAQKWHLQEGEYIVFVGKSSRDLPLEGILVL</sequence>
<dbReference type="PANTHER" id="PTHR42715:SF5">
    <property type="entry name" value="BETA-GLUCOSIDASE M-RELATED"/>
    <property type="match status" value="1"/>
</dbReference>
<evidence type="ECO:0000256" key="13">
    <source>
        <dbReference type="ARBA" id="ARBA00023326"/>
    </source>
</evidence>